<dbReference type="NCBIfam" id="TIGR00792">
    <property type="entry name" value="gph"/>
    <property type="match status" value="1"/>
</dbReference>
<comment type="similarity">
    <text evidence="2">Belongs to the sodium:galactoside symporter (TC 2.A.2) family.</text>
</comment>
<dbReference type="GO" id="GO:0006814">
    <property type="term" value="P:sodium ion transport"/>
    <property type="evidence" value="ECO:0007669"/>
    <property type="project" value="InterPro"/>
</dbReference>
<dbReference type="Gene3D" id="1.20.1250.20">
    <property type="entry name" value="MFS general substrate transporter like domains"/>
    <property type="match status" value="2"/>
</dbReference>
<feature type="transmembrane region" description="Helical" evidence="8">
    <location>
        <begin position="39"/>
        <end position="60"/>
    </location>
</feature>
<evidence type="ECO:0000256" key="5">
    <source>
        <dbReference type="ARBA" id="ARBA00022692"/>
    </source>
</evidence>
<dbReference type="GO" id="GO:0005886">
    <property type="term" value="C:plasma membrane"/>
    <property type="evidence" value="ECO:0007669"/>
    <property type="project" value="UniProtKB-SubCell"/>
</dbReference>
<dbReference type="InterPro" id="IPR036259">
    <property type="entry name" value="MFS_trans_sf"/>
</dbReference>
<feature type="transmembrane region" description="Helical" evidence="8">
    <location>
        <begin position="151"/>
        <end position="171"/>
    </location>
</feature>
<evidence type="ECO:0000256" key="7">
    <source>
        <dbReference type="ARBA" id="ARBA00023136"/>
    </source>
</evidence>
<dbReference type="AlphaFoldDB" id="A0A7T8B9E5"/>
<feature type="transmembrane region" description="Helical" evidence="8">
    <location>
        <begin position="12"/>
        <end position="33"/>
    </location>
</feature>
<dbReference type="SUPFAM" id="SSF103473">
    <property type="entry name" value="MFS general substrate transporter"/>
    <property type="match status" value="1"/>
</dbReference>
<reference evidence="9" key="1">
    <citation type="submission" date="2021-01" db="EMBL/GenBank/DDBJ databases">
        <title>Description of Breznakiella homolactica.</title>
        <authorList>
            <person name="Song Y."/>
            <person name="Brune A."/>
        </authorList>
    </citation>
    <scope>NUCLEOTIDE SEQUENCE</scope>
    <source>
        <strain evidence="9">RmG30</strain>
    </source>
</reference>
<dbReference type="InterPro" id="IPR018043">
    <property type="entry name" value="Na/Gal_symport_CS"/>
</dbReference>
<dbReference type="Proteomes" id="UP000595917">
    <property type="component" value="Chromosome"/>
</dbReference>
<feature type="transmembrane region" description="Helical" evidence="8">
    <location>
        <begin position="267"/>
        <end position="287"/>
    </location>
</feature>
<keyword evidence="10" id="KW-1185">Reference proteome</keyword>
<evidence type="ECO:0000256" key="3">
    <source>
        <dbReference type="ARBA" id="ARBA00022448"/>
    </source>
</evidence>
<protein>
    <submittedName>
        <fullName evidence="9">MFS transporter</fullName>
    </submittedName>
</protein>
<gene>
    <name evidence="9" type="ORF">JFL75_01075</name>
</gene>
<feature type="transmembrane region" description="Helical" evidence="8">
    <location>
        <begin position="81"/>
        <end position="98"/>
    </location>
</feature>
<dbReference type="KEGG" id="bhc:JFL75_01075"/>
<dbReference type="InterPro" id="IPR039672">
    <property type="entry name" value="MFS_2"/>
</dbReference>
<feature type="transmembrane region" description="Helical" evidence="8">
    <location>
        <begin position="402"/>
        <end position="425"/>
    </location>
</feature>
<dbReference type="PANTHER" id="PTHR11328:SF24">
    <property type="entry name" value="MAJOR FACILITATOR SUPERFAMILY (MFS) PROFILE DOMAIN-CONTAINING PROTEIN"/>
    <property type="match status" value="1"/>
</dbReference>
<proteinExistence type="inferred from homology"/>
<evidence type="ECO:0000256" key="2">
    <source>
        <dbReference type="ARBA" id="ARBA00009617"/>
    </source>
</evidence>
<dbReference type="GO" id="GO:0008643">
    <property type="term" value="P:carbohydrate transport"/>
    <property type="evidence" value="ECO:0007669"/>
    <property type="project" value="InterPro"/>
</dbReference>
<sequence>MAAKKLTVREKLGFGIYDLGGNLFFTALGFWSLNYLTDTVGLAAGLAGLAVMIGKLWDAVTDPVMGYISDRTRSRWGRRRPYLLFGAVPLFLTMWFFFTNPQIENPVLLTLWAALALMLLNTAYTVTNIPYSSLTPELTDDYHERTSLNGYRFGCAVFGTIIGAAAVQPIVDTFPDKSKGFSAAGFILGLIMMAATLITFFGTKEKKHSPKDYPTEGFFSTYKAVFFNKPYVILLITYALNLMGLNFLQGILVYYTKYIYNREDITTIALVILLAVAMVCIPLSVLVSKKIGKKRTYQICFGVLASACAIIFFLGHILGPNFFLGLMVYAGIGVGFGYVAPFSMVPDTIEFDAVKTGARKEGAYYGMWTFVSKAGQALSIFFSGLILSLGGYVADGIQNSGAIMAIRLIIGPFPALVLIAAFILVQFYPIDEKTYQSIIAQNSREES</sequence>
<dbReference type="PANTHER" id="PTHR11328">
    <property type="entry name" value="MAJOR FACILITATOR SUPERFAMILY DOMAIN-CONTAINING PROTEIN"/>
    <property type="match status" value="1"/>
</dbReference>
<dbReference type="InterPro" id="IPR001927">
    <property type="entry name" value="Na/Gal_symport"/>
</dbReference>
<dbReference type="PROSITE" id="PS00872">
    <property type="entry name" value="NA_GALACTOSIDE_SYMP"/>
    <property type="match status" value="1"/>
</dbReference>
<feature type="transmembrane region" description="Helical" evidence="8">
    <location>
        <begin position="365"/>
        <end position="390"/>
    </location>
</feature>
<evidence type="ECO:0000256" key="1">
    <source>
        <dbReference type="ARBA" id="ARBA00004651"/>
    </source>
</evidence>
<keyword evidence="5 8" id="KW-0812">Transmembrane</keyword>
<dbReference type="EMBL" id="CP067089">
    <property type="protein sequence ID" value="QQO09544.1"/>
    <property type="molecule type" value="Genomic_DNA"/>
</dbReference>
<organism evidence="9 10">
    <name type="scientific">Breznakiella homolactica</name>
    <dbReference type="NCBI Taxonomy" id="2798577"/>
    <lineage>
        <taxon>Bacteria</taxon>
        <taxon>Pseudomonadati</taxon>
        <taxon>Spirochaetota</taxon>
        <taxon>Spirochaetia</taxon>
        <taxon>Spirochaetales</taxon>
        <taxon>Breznakiellaceae</taxon>
        <taxon>Breznakiella</taxon>
    </lineage>
</organism>
<dbReference type="Pfam" id="PF13347">
    <property type="entry name" value="MFS_2"/>
    <property type="match status" value="1"/>
</dbReference>
<evidence type="ECO:0000256" key="6">
    <source>
        <dbReference type="ARBA" id="ARBA00022989"/>
    </source>
</evidence>
<keyword evidence="4" id="KW-1003">Cell membrane</keyword>
<comment type="subcellular location">
    <subcellularLocation>
        <location evidence="1">Cell membrane</location>
        <topology evidence="1">Multi-pass membrane protein</topology>
    </subcellularLocation>
</comment>
<name>A0A7T8B9E5_9SPIR</name>
<dbReference type="CDD" id="cd17332">
    <property type="entry name" value="MFS_MelB_like"/>
    <property type="match status" value="1"/>
</dbReference>
<feature type="transmembrane region" description="Helical" evidence="8">
    <location>
        <begin position="110"/>
        <end position="131"/>
    </location>
</feature>
<evidence type="ECO:0000256" key="8">
    <source>
        <dbReference type="SAM" id="Phobius"/>
    </source>
</evidence>
<evidence type="ECO:0000313" key="10">
    <source>
        <dbReference type="Proteomes" id="UP000595917"/>
    </source>
</evidence>
<evidence type="ECO:0000256" key="4">
    <source>
        <dbReference type="ARBA" id="ARBA00022475"/>
    </source>
</evidence>
<feature type="transmembrane region" description="Helical" evidence="8">
    <location>
        <begin position="324"/>
        <end position="345"/>
    </location>
</feature>
<feature type="transmembrane region" description="Helical" evidence="8">
    <location>
        <begin position="299"/>
        <end position="318"/>
    </location>
</feature>
<feature type="transmembrane region" description="Helical" evidence="8">
    <location>
        <begin position="231"/>
        <end position="255"/>
    </location>
</feature>
<keyword evidence="7 8" id="KW-0472">Membrane</keyword>
<dbReference type="GO" id="GO:0015293">
    <property type="term" value="F:symporter activity"/>
    <property type="evidence" value="ECO:0007669"/>
    <property type="project" value="InterPro"/>
</dbReference>
<keyword evidence="6 8" id="KW-1133">Transmembrane helix</keyword>
<keyword evidence="3" id="KW-0813">Transport</keyword>
<dbReference type="RefSeq" id="WP_215626847.1">
    <property type="nucleotide sequence ID" value="NZ_CP067089.2"/>
</dbReference>
<evidence type="ECO:0000313" key="9">
    <source>
        <dbReference type="EMBL" id="QQO09544.1"/>
    </source>
</evidence>
<feature type="transmembrane region" description="Helical" evidence="8">
    <location>
        <begin position="183"/>
        <end position="201"/>
    </location>
</feature>
<accession>A0A7T8B9E5</accession>